<dbReference type="PANTHER" id="PTHR46213">
    <property type="entry name" value="TRANSCRIPTIONAL ACTIVATOR DEMETER"/>
    <property type="match status" value="1"/>
</dbReference>
<name>A0A9Q1K1S7_9CARY</name>
<accession>A0A9Q1K1S7</accession>
<dbReference type="GO" id="GO:0019104">
    <property type="term" value="F:DNA N-glycosylase activity"/>
    <property type="evidence" value="ECO:0007669"/>
    <property type="project" value="InterPro"/>
</dbReference>
<organism evidence="2 3">
    <name type="scientific">Carnegiea gigantea</name>
    <dbReference type="NCBI Taxonomy" id="171969"/>
    <lineage>
        <taxon>Eukaryota</taxon>
        <taxon>Viridiplantae</taxon>
        <taxon>Streptophyta</taxon>
        <taxon>Embryophyta</taxon>
        <taxon>Tracheophyta</taxon>
        <taxon>Spermatophyta</taxon>
        <taxon>Magnoliopsida</taxon>
        <taxon>eudicotyledons</taxon>
        <taxon>Gunneridae</taxon>
        <taxon>Pentapetalae</taxon>
        <taxon>Caryophyllales</taxon>
        <taxon>Cactineae</taxon>
        <taxon>Cactaceae</taxon>
        <taxon>Cactoideae</taxon>
        <taxon>Echinocereeae</taxon>
        <taxon>Carnegiea</taxon>
    </lineage>
</organism>
<dbReference type="EMBL" id="JAKOGI010000447">
    <property type="protein sequence ID" value="KAJ8434871.1"/>
    <property type="molecule type" value="Genomic_DNA"/>
</dbReference>
<evidence type="ECO:0000313" key="2">
    <source>
        <dbReference type="EMBL" id="KAJ8434871.1"/>
    </source>
</evidence>
<feature type="compositionally biased region" description="Low complexity" evidence="1">
    <location>
        <begin position="86"/>
        <end position="98"/>
    </location>
</feature>
<dbReference type="Proteomes" id="UP001153076">
    <property type="component" value="Unassembled WGS sequence"/>
</dbReference>
<evidence type="ECO:0000256" key="1">
    <source>
        <dbReference type="SAM" id="MobiDB-lite"/>
    </source>
</evidence>
<evidence type="ECO:0000313" key="3">
    <source>
        <dbReference type="Proteomes" id="UP001153076"/>
    </source>
</evidence>
<dbReference type="OrthoDB" id="5607at2759"/>
<reference evidence="2" key="1">
    <citation type="submission" date="2022-04" db="EMBL/GenBank/DDBJ databases">
        <title>Carnegiea gigantea Genome sequencing and assembly v2.</title>
        <authorList>
            <person name="Copetti D."/>
            <person name="Sanderson M.J."/>
            <person name="Burquez A."/>
            <person name="Wojciechowski M.F."/>
        </authorList>
    </citation>
    <scope>NUCLEOTIDE SEQUENCE</scope>
    <source>
        <strain evidence="2">SGP5-SGP5p</strain>
        <tissue evidence="2">Aerial part</tissue>
    </source>
</reference>
<proteinExistence type="predicted"/>
<dbReference type="PANTHER" id="PTHR46213:SF13">
    <property type="entry name" value="DEMETER-LIKE PROTEIN 2-RELATED"/>
    <property type="match status" value="1"/>
</dbReference>
<keyword evidence="3" id="KW-1185">Reference proteome</keyword>
<feature type="region of interest" description="Disordered" evidence="1">
    <location>
        <begin position="581"/>
        <end position="607"/>
    </location>
</feature>
<dbReference type="AlphaFoldDB" id="A0A9Q1K1S7"/>
<feature type="region of interest" description="Disordered" evidence="1">
    <location>
        <begin position="85"/>
        <end position="120"/>
    </location>
</feature>
<feature type="compositionally biased region" description="Polar residues" evidence="1">
    <location>
        <begin position="581"/>
        <end position="592"/>
    </location>
</feature>
<dbReference type="GO" id="GO:0141166">
    <property type="term" value="P:chromosomal 5-methylcytosine DNA demethylation pathway"/>
    <property type="evidence" value="ECO:0007669"/>
    <property type="project" value="InterPro"/>
</dbReference>
<feature type="compositionally biased region" description="Polar residues" evidence="1">
    <location>
        <begin position="282"/>
        <end position="292"/>
    </location>
</feature>
<dbReference type="GO" id="GO:0035514">
    <property type="term" value="F:DNA demethylase activity"/>
    <property type="evidence" value="ECO:0007669"/>
    <property type="project" value="InterPro"/>
</dbReference>
<gene>
    <name evidence="2" type="ORF">Cgig2_004637</name>
</gene>
<sequence length="607" mass="66916">MVGNDGGAAIRVIAAASIGLLHGLNTKPPATENHATGNQTSHAVHLGQGEEPMAETSVAGVSCDLNHALGKEMKNYASQPVDKLASLSGTSSSPCGSSNEEVQTRGSKRGHSSVTDAIGGNPENVAANHCAFLQSSTALLGKANFHGILFPEICKKKRTEKAQRFHAPSAHSDVASEGVSQSSHSVDHPELMLIHQNTSTAVLQLLEAMRWQLIRQRYSRKMFNAGLKKKKRSKGTTHVRDLSQLKGSALVSHTCRKMPSQEEKALTDDMQTTQRSKKGPRKQTSPSSSNMDKANKQWDLVLYHGNHSIRKKTVHFLKKDGLKLLDINKEGKEIPCHKQTALVPSHINNQEQNALVLKRHQRAKVVLDAETTRVWRLLLENIDSQGIDGTDKEKVKWWEKECSVFLRHLDSFMARMRLIQSITQNVPNFLTFHSLEGDLSWTLLLDFFSLRMFQTIYLGTSTLNSHHCSIPVKEVFISFISCFSFMALAARFTLKSEHNESTLSQEATSALVVEPEICIIELEESITLSEKEVDPPLCERNSRTIQAIDCAKKKEELVGIAFGIVIPTYYHCESGQRASNGSIVDKASSPTPDTEGASIIGDDRAKG</sequence>
<dbReference type="InterPro" id="IPR044811">
    <property type="entry name" value="DME/ROS1"/>
</dbReference>
<feature type="region of interest" description="Disordered" evidence="1">
    <location>
        <begin position="250"/>
        <end position="293"/>
    </location>
</feature>
<protein>
    <submittedName>
        <fullName evidence="2">Uncharacterized protein</fullName>
    </submittedName>
</protein>
<comment type="caution">
    <text evidence="2">The sequence shown here is derived from an EMBL/GenBank/DDBJ whole genome shotgun (WGS) entry which is preliminary data.</text>
</comment>